<dbReference type="Pfam" id="PF02806">
    <property type="entry name" value="Alpha-amylase_C"/>
    <property type="match status" value="1"/>
</dbReference>
<feature type="active site" description="Proton donor" evidence="8">
    <location>
        <position position="397"/>
    </location>
</feature>
<feature type="domain" description="Glycosyl hydrolase family 13 catalytic" evidence="9">
    <location>
        <begin position="208"/>
        <end position="568"/>
    </location>
</feature>
<dbReference type="InterPro" id="IPR014756">
    <property type="entry name" value="Ig_E-set"/>
</dbReference>
<dbReference type="GO" id="GO:0005737">
    <property type="term" value="C:cytoplasm"/>
    <property type="evidence" value="ECO:0007669"/>
    <property type="project" value="TreeGrafter"/>
</dbReference>
<dbReference type="InterPro" id="IPR037439">
    <property type="entry name" value="Branching_enzy"/>
</dbReference>
<dbReference type="InterPro" id="IPR004193">
    <property type="entry name" value="Glyco_hydro_13_N"/>
</dbReference>
<dbReference type="Gene3D" id="2.60.40.10">
    <property type="entry name" value="Immunoglobulins"/>
    <property type="match status" value="1"/>
</dbReference>
<evidence type="ECO:0000256" key="4">
    <source>
        <dbReference type="ARBA" id="ARBA00012541"/>
    </source>
</evidence>
<dbReference type="PANTHER" id="PTHR43651">
    <property type="entry name" value="1,4-ALPHA-GLUCAN-BRANCHING ENZYME"/>
    <property type="match status" value="1"/>
</dbReference>
<dbReference type="InterPro" id="IPR013780">
    <property type="entry name" value="Glyco_hydro_b"/>
</dbReference>
<dbReference type="CDD" id="cd02854">
    <property type="entry name" value="E_set_GBE_euk_N"/>
    <property type="match status" value="1"/>
</dbReference>
<feature type="active site" description="Nucleophile" evidence="8">
    <location>
        <position position="343"/>
    </location>
</feature>
<dbReference type="Pfam" id="PF00128">
    <property type="entry name" value="Alpha-amylase"/>
    <property type="match status" value="1"/>
</dbReference>
<keyword evidence="6" id="KW-0808">Transferase</keyword>
<dbReference type="CDD" id="cd11321">
    <property type="entry name" value="AmyAc_bac_euk_BE"/>
    <property type="match status" value="1"/>
</dbReference>
<dbReference type="InterPro" id="IPR013783">
    <property type="entry name" value="Ig-like_fold"/>
</dbReference>
<evidence type="ECO:0000256" key="2">
    <source>
        <dbReference type="ARBA" id="ARBA00002953"/>
    </source>
</evidence>
<evidence type="ECO:0000256" key="8">
    <source>
        <dbReference type="PIRSR" id="PIRSR000463-1"/>
    </source>
</evidence>
<evidence type="ECO:0000313" key="10">
    <source>
        <dbReference type="EMBL" id="GJG26767.1"/>
    </source>
</evidence>
<dbReference type="Gene3D" id="2.60.40.1180">
    <property type="entry name" value="Golgi alpha-mannosidase II"/>
    <property type="match status" value="1"/>
</dbReference>
<dbReference type="GO" id="GO:0003844">
    <property type="term" value="F:1,4-alpha-glucan branching enzyme activity"/>
    <property type="evidence" value="ECO:0007669"/>
    <property type="project" value="UniProtKB-EC"/>
</dbReference>
<dbReference type="FunFam" id="3.20.20.80:FF:000001">
    <property type="entry name" value="1,4-alpha-glucan branching enzyme"/>
    <property type="match status" value="1"/>
</dbReference>
<name>A0AA37MKD1_SEGBR</name>
<dbReference type="RefSeq" id="WP_006283225.1">
    <property type="nucleotide sequence ID" value="NZ_BPTR01000001.1"/>
</dbReference>
<organism evidence="10 11">
    <name type="scientific">Segatella bryantii</name>
    <name type="common">Prevotella bryantii</name>
    <dbReference type="NCBI Taxonomy" id="77095"/>
    <lineage>
        <taxon>Bacteria</taxon>
        <taxon>Pseudomonadati</taxon>
        <taxon>Bacteroidota</taxon>
        <taxon>Bacteroidia</taxon>
        <taxon>Bacteroidales</taxon>
        <taxon>Prevotellaceae</taxon>
        <taxon>Segatella</taxon>
    </lineage>
</organism>
<sequence>MVAKKTTGAKEKVQKVQHIGLVKNDSYLEPYEEAIRGRHDHALWKIAQLTQNGKMKLSDFANGYTYYGLHKTANGWVFREWAPHATKLYLVGDFNNWQETDQYEAKCIDELGNWELILPEESMHNGDFYKMHVYWDGGFGERIPAWANRVVQDAQSKIFSAQVWCVKPYEWKKKAFRPKKDPLLIYECHIGMSQDAEKVGSYTEFKENVLPRVIKDGYNCIQIMAIQEHPYYGSFGYHVSSFFAASSRFGTPEELKDLIDTAHQHGIAVIMDIVHSHAVKNEVEGLGNLAGDPNQYFYPGDRHEHPAWDSLCFDYGKDDVIHFLLSNCKYWLEEFHFDGFRFDGVTSMIYYSHGLGEDFNNYGDYFNGHQDDNAICYLTLANVLIHEINPYAITIAEEVSGMPGLAAKFSDGGYGFDYRMAMNIPDFWIKTIKEQKDENWKPSTIFYELKNRRSDERTISYCESHDQALVGDKTIIFRLVDADMYWHFKKGDENVVSSRGIALHKMIRLITLAELNGGYLNFMGNEFGHPEWIDFPREGNGWSHKYARRQWNLVDNHDLCYHYLGDFDHDMLQVIKSEKKFKDTKIQEIWHNDGDQVLAFTRGELLFVFNFSPTKSFTDYGLLVPQGSYSIILDTDAKVYGGNGLNDDTMLHQTIYDGVYVEQHKEWLKLYLPARTALVLKKN</sequence>
<dbReference type="InterPro" id="IPR006047">
    <property type="entry name" value="GH13_cat_dom"/>
</dbReference>
<dbReference type="EMBL" id="BPTR01000001">
    <property type="protein sequence ID" value="GJG26767.1"/>
    <property type="molecule type" value="Genomic_DNA"/>
</dbReference>
<dbReference type="SMART" id="SM00642">
    <property type="entry name" value="Aamy"/>
    <property type="match status" value="1"/>
</dbReference>
<comment type="similarity">
    <text evidence="3">Belongs to the glycosyl hydrolase 13 family. GlgB subfamily.</text>
</comment>
<dbReference type="AlphaFoldDB" id="A0AA37MKD1"/>
<dbReference type="GO" id="GO:0004553">
    <property type="term" value="F:hydrolase activity, hydrolyzing O-glycosyl compounds"/>
    <property type="evidence" value="ECO:0007669"/>
    <property type="project" value="InterPro"/>
</dbReference>
<dbReference type="FunFam" id="2.60.40.1180:FF:000050">
    <property type="entry name" value="1,4-alpha-glucan branching enzyme"/>
    <property type="match status" value="1"/>
</dbReference>
<comment type="caution">
    <text evidence="10">The sequence shown here is derived from an EMBL/GenBank/DDBJ whole genome shotgun (WGS) entry which is preliminary data.</text>
</comment>
<dbReference type="GO" id="GO:0005978">
    <property type="term" value="P:glycogen biosynthetic process"/>
    <property type="evidence" value="ECO:0007669"/>
    <property type="project" value="InterPro"/>
</dbReference>
<dbReference type="Gene3D" id="3.20.20.80">
    <property type="entry name" value="Glycosidases"/>
    <property type="match status" value="1"/>
</dbReference>
<comment type="catalytic activity">
    <reaction evidence="1">
        <text>Transfers a segment of a (1-&gt;4)-alpha-D-glucan chain to a primary hydroxy group in a similar glucan chain.</text>
        <dbReference type="EC" id="2.4.1.18"/>
    </reaction>
</comment>
<evidence type="ECO:0000256" key="3">
    <source>
        <dbReference type="ARBA" id="ARBA00009000"/>
    </source>
</evidence>
<evidence type="ECO:0000256" key="1">
    <source>
        <dbReference type="ARBA" id="ARBA00000826"/>
    </source>
</evidence>
<dbReference type="Proteomes" id="UP000887043">
    <property type="component" value="Unassembled WGS sequence"/>
</dbReference>
<dbReference type="SUPFAM" id="SSF81296">
    <property type="entry name" value="E set domains"/>
    <property type="match status" value="1"/>
</dbReference>
<dbReference type="GO" id="GO:0043169">
    <property type="term" value="F:cation binding"/>
    <property type="evidence" value="ECO:0007669"/>
    <property type="project" value="InterPro"/>
</dbReference>
<dbReference type="PANTHER" id="PTHR43651:SF3">
    <property type="entry name" value="1,4-ALPHA-GLUCAN-BRANCHING ENZYME"/>
    <property type="match status" value="1"/>
</dbReference>
<comment type="function">
    <text evidence="2">Catalyzes the formation of the alpha-1,6-glucosidic linkages in glycogen by scission of a 1,4-alpha-linked oligosaccharide from growing alpha-1,4-glucan chains and the subsequent attachment of the oligosaccharide to the alpha-1,6 position.</text>
</comment>
<dbReference type="SUPFAM" id="SSF51011">
    <property type="entry name" value="Glycosyl hydrolase domain"/>
    <property type="match status" value="1"/>
</dbReference>
<keyword evidence="5" id="KW-0328">Glycosyltransferase</keyword>
<dbReference type="PIRSF" id="PIRSF000463">
    <property type="entry name" value="GlgB"/>
    <property type="match status" value="1"/>
</dbReference>
<gene>
    <name evidence="10" type="ORF">PRRU23_04670</name>
</gene>
<dbReference type="Pfam" id="PF02922">
    <property type="entry name" value="CBM_48"/>
    <property type="match status" value="1"/>
</dbReference>
<dbReference type="SUPFAM" id="SSF51445">
    <property type="entry name" value="(Trans)glycosidases"/>
    <property type="match status" value="1"/>
</dbReference>
<reference evidence="10" key="1">
    <citation type="submission" date="2021-08" db="EMBL/GenBank/DDBJ databases">
        <title>Prevotella lacticifex sp. nov., isolated from rumen of cow.</title>
        <authorList>
            <person name="Shinkai T."/>
            <person name="Ikeyama N."/>
            <person name="Kumagai M."/>
            <person name="Ohmori H."/>
            <person name="Sakamoto M."/>
            <person name="Ohkuma M."/>
            <person name="Mitsumori M."/>
        </authorList>
    </citation>
    <scope>NUCLEOTIDE SEQUENCE</scope>
    <source>
        <strain evidence="10">DSM 11371</strain>
    </source>
</reference>
<proteinExistence type="inferred from homology"/>
<keyword evidence="7" id="KW-0119">Carbohydrate metabolism</keyword>
<evidence type="ECO:0000313" key="11">
    <source>
        <dbReference type="Proteomes" id="UP000887043"/>
    </source>
</evidence>
<dbReference type="EC" id="2.4.1.18" evidence="4"/>
<accession>A0AA37MKD1</accession>
<protein>
    <recommendedName>
        <fullName evidence="4">1,4-alpha-glucan branching enzyme</fullName>
        <ecNumber evidence="4">2.4.1.18</ecNumber>
    </recommendedName>
</protein>
<dbReference type="InterPro" id="IPR006048">
    <property type="entry name" value="A-amylase/branching_C"/>
</dbReference>
<dbReference type="InterPro" id="IPR017853">
    <property type="entry name" value="GH"/>
</dbReference>
<evidence type="ECO:0000256" key="7">
    <source>
        <dbReference type="ARBA" id="ARBA00023277"/>
    </source>
</evidence>
<evidence type="ECO:0000256" key="5">
    <source>
        <dbReference type="ARBA" id="ARBA00022676"/>
    </source>
</evidence>
<evidence type="ECO:0000259" key="9">
    <source>
        <dbReference type="SMART" id="SM00642"/>
    </source>
</evidence>
<evidence type="ECO:0000256" key="6">
    <source>
        <dbReference type="ARBA" id="ARBA00022679"/>
    </source>
</evidence>